<reference evidence="9 11" key="2">
    <citation type="submission" date="2016-10" db="EMBL/GenBank/DDBJ databases">
        <authorList>
            <person name="de Groot N.N."/>
        </authorList>
    </citation>
    <scope>NUCLEOTIDE SEQUENCE [LARGE SCALE GENOMIC DNA]</scope>
    <source>
        <strain evidence="9 11">DSM 2895</strain>
    </source>
</reference>
<dbReference type="InterPro" id="IPR002078">
    <property type="entry name" value="Sigma_54_int"/>
</dbReference>
<dbReference type="InterPro" id="IPR035965">
    <property type="entry name" value="PAS-like_dom_sf"/>
</dbReference>
<dbReference type="EMBL" id="FNED01000031">
    <property type="protein sequence ID" value="SDJ88357.1"/>
    <property type="molecule type" value="Genomic_DNA"/>
</dbReference>
<dbReference type="GO" id="GO:0006355">
    <property type="term" value="P:regulation of DNA-templated transcription"/>
    <property type="evidence" value="ECO:0007669"/>
    <property type="project" value="InterPro"/>
</dbReference>
<dbReference type="EMBL" id="LGUG01000013">
    <property type="protein sequence ID" value="KON84227.1"/>
    <property type="molecule type" value="Genomic_DNA"/>
</dbReference>
<evidence type="ECO:0000313" key="10">
    <source>
        <dbReference type="Proteomes" id="UP000037269"/>
    </source>
</evidence>
<feature type="domain" description="PAS" evidence="7">
    <location>
        <begin position="115"/>
        <end position="177"/>
    </location>
</feature>
<dbReference type="GeneID" id="42309409"/>
<dbReference type="Pfam" id="PF02954">
    <property type="entry name" value="HTH_8"/>
    <property type="match status" value="1"/>
</dbReference>
<dbReference type="InterPro" id="IPR003593">
    <property type="entry name" value="AAA+_ATPase"/>
</dbReference>
<dbReference type="GO" id="GO:0005524">
    <property type="term" value="F:ATP binding"/>
    <property type="evidence" value="ECO:0007669"/>
    <property type="project" value="UniProtKB-KW"/>
</dbReference>
<keyword evidence="4" id="KW-0238">DNA-binding</keyword>
<dbReference type="STRING" id="47500.AF333_30265"/>
<dbReference type="SMART" id="SM00382">
    <property type="entry name" value="AAA"/>
    <property type="match status" value="1"/>
</dbReference>
<evidence type="ECO:0000313" key="8">
    <source>
        <dbReference type="EMBL" id="KON84227.1"/>
    </source>
</evidence>
<evidence type="ECO:0000313" key="9">
    <source>
        <dbReference type="EMBL" id="SDJ88357.1"/>
    </source>
</evidence>
<dbReference type="Proteomes" id="UP000182836">
    <property type="component" value="Unassembled WGS sequence"/>
</dbReference>
<evidence type="ECO:0000256" key="5">
    <source>
        <dbReference type="ARBA" id="ARBA00023163"/>
    </source>
</evidence>
<dbReference type="Pfam" id="PF00158">
    <property type="entry name" value="Sigma54_activat"/>
    <property type="match status" value="1"/>
</dbReference>
<dbReference type="GO" id="GO:0043565">
    <property type="term" value="F:sequence-specific DNA binding"/>
    <property type="evidence" value="ECO:0007669"/>
    <property type="project" value="InterPro"/>
</dbReference>
<organism evidence="8 10">
    <name type="scientific">Aneurinibacillus migulanus</name>
    <name type="common">Bacillus migulanus</name>
    <dbReference type="NCBI Taxonomy" id="47500"/>
    <lineage>
        <taxon>Bacteria</taxon>
        <taxon>Bacillati</taxon>
        <taxon>Bacillota</taxon>
        <taxon>Bacilli</taxon>
        <taxon>Bacillales</taxon>
        <taxon>Paenibacillaceae</taxon>
        <taxon>Aneurinibacillus group</taxon>
        <taxon>Aneurinibacillus</taxon>
    </lineage>
</organism>
<dbReference type="RefSeq" id="WP_043065704.1">
    <property type="nucleotide sequence ID" value="NZ_BJOA01000096.1"/>
</dbReference>
<keyword evidence="3" id="KW-0805">Transcription regulation</keyword>
<gene>
    <name evidence="8" type="ORF">AF333_30265</name>
    <name evidence="9" type="ORF">SAMN04487909_13135</name>
</gene>
<dbReference type="Pfam" id="PF25601">
    <property type="entry name" value="AAA_lid_14"/>
    <property type="match status" value="1"/>
</dbReference>
<dbReference type="InterPro" id="IPR025943">
    <property type="entry name" value="Sigma_54_int_dom_ATP-bd_2"/>
</dbReference>
<dbReference type="Pfam" id="PF13426">
    <property type="entry name" value="PAS_9"/>
    <property type="match status" value="1"/>
</dbReference>
<evidence type="ECO:0000256" key="2">
    <source>
        <dbReference type="ARBA" id="ARBA00022840"/>
    </source>
</evidence>
<feature type="domain" description="Sigma-54 factor interaction" evidence="6">
    <location>
        <begin position="364"/>
        <end position="593"/>
    </location>
</feature>
<dbReference type="PANTHER" id="PTHR32071:SF57">
    <property type="entry name" value="C4-DICARBOXYLATE TRANSPORT TRANSCRIPTIONAL REGULATORY PROTEIN DCTD"/>
    <property type="match status" value="1"/>
</dbReference>
<proteinExistence type="predicted"/>
<dbReference type="PROSITE" id="PS00688">
    <property type="entry name" value="SIGMA54_INTERACT_3"/>
    <property type="match status" value="1"/>
</dbReference>
<dbReference type="FunFam" id="3.40.50.300:FF:000006">
    <property type="entry name" value="DNA-binding transcriptional regulator NtrC"/>
    <property type="match status" value="1"/>
</dbReference>
<evidence type="ECO:0000259" key="7">
    <source>
        <dbReference type="PROSITE" id="PS50112"/>
    </source>
</evidence>
<dbReference type="InterPro" id="IPR000014">
    <property type="entry name" value="PAS"/>
</dbReference>
<dbReference type="InterPro" id="IPR027417">
    <property type="entry name" value="P-loop_NTPase"/>
</dbReference>
<keyword evidence="5" id="KW-0804">Transcription</keyword>
<dbReference type="Pfam" id="PF00989">
    <property type="entry name" value="PAS"/>
    <property type="match status" value="1"/>
</dbReference>
<dbReference type="Gene3D" id="1.10.10.60">
    <property type="entry name" value="Homeodomain-like"/>
    <property type="match status" value="1"/>
</dbReference>
<keyword evidence="2" id="KW-0067">ATP-binding</keyword>
<dbReference type="Proteomes" id="UP000037269">
    <property type="component" value="Unassembled WGS sequence"/>
</dbReference>
<dbReference type="SUPFAM" id="SSF46689">
    <property type="entry name" value="Homeodomain-like"/>
    <property type="match status" value="1"/>
</dbReference>
<dbReference type="Gene3D" id="1.10.8.60">
    <property type="match status" value="1"/>
</dbReference>
<dbReference type="PATRIC" id="fig|47500.8.peg.6451"/>
<dbReference type="SMART" id="SM00091">
    <property type="entry name" value="PAS"/>
    <property type="match status" value="2"/>
</dbReference>
<dbReference type="InterPro" id="IPR002197">
    <property type="entry name" value="HTH_Fis"/>
</dbReference>
<dbReference type="InterPro" id="IPR009057">
    <property type="entry name" value="Homeodomain-like_sf"/>
</dbReference>
<dbReference type="InterPro" id="IPR025944">
    <property type="entry name" value="Sigma_54_int_dom_CS"/>
</dbReference>
<keyword evidence="1" id="KW-0547">Nucleotide-binding</keyword>
<dbReference type="Gene3D" id="3.30.450.20">
    <property type="entry name" value="PAS domain"/>
    <property type="match status" value="2"/>
</dbReference>
<dbReference type="PROSITE" id="PS00675">
    <property type="entry name" value="SIGMA54_INTERACT_1"/>
    <property type="match status" value="1"/>
</dbReference>
<dbReference type="PROSITE" id="PS50112">
    <property type="entry name" value="PAS"/>
    <property type="match status" value="1"/>
</dbReference>
<dbReference type="OrthoDB" id="9771372at2"/>
<evidence type="ECO:0000313" key="11">
    <source>
        <dbReference type="Proteomes" id="UP000182836"/>
    </source>
</evidence>
<name>A0A0D1V9T8_ANEMI</name>
<dbReference type="InterPro" id="IPR013767">
    <property type="entry name" value="PAS_fold"/>
</dbReference>
<evidence type="ECO:0000256" key="4">
    <source>
        <dbReference type="ARBA" id="ARBA00023125"/>
    </source>
</evidence>
<accession>A0A0D1V9T8</accession>
<sequence>MITWHNLLYPIPISVTTDTTIREAAHFIQQSGGDILLIEHKGEILGYVDSHSLLDQLIHSPGQPMRYKTDVLVVEETAPVEFYHNVSIVLGKNRSGRFTGYSTMEAARHAIKTLQLTQMQKIFASAGIGIVTTDDQFQIMFLNEKAEEIFGVSRNVLLYRNYKTLLLTQENLDSVLKGKQLVSVASSFNSKPIIGNFSPLYENEQVSGIVHLFYPRRQLEESVQELEFVRNLNEDLQVLYASSNEQLVVVDKAGTIIRLSGAFSSDIWQTPNPEDILGSSVYLLEREGIFPADIIDRCRKQKQKIMHIQETKRGRRLWAVAVPVFKAKKIEKIVIVLRDITELSDYQIGTQADSNGEDKMNKPLIYRSKSMEDIVEQAKRIAEVDSTVLLYGESGVGKEVFAQTIHAHSPRHNKPFVRVNCGAIPETLMESEFFGYESGAFTGADRKGKPGLFELAHTGTIFLDEVGELPANLQVKLLRVLQEREIRRIGGTHTIPIDVRIVAATNKDLRHMVHQKTFREDLYYRLNVIPITIPALRQRQVDIVPLSLHFLDVYNKKYSKEKQLSREAVEVLENYDWPGNIRELQNVIERLVVITRDNFIEGQDVLSALYGEVSEESTGRVAVHEIMPLKDALEQVETNLLSLALQKYRTAAEAAQVLGISESTISRKIKRRFG</sequence>
<dbReference type="AlphaFoldDB" id="A0A0D1V9T8"/>
<dbReference type="CDD" id="cd00009">
    <property type="entry name" value="AAA"/>
    <property type="match status" value="1"/>
</dbReference>
<dbReference type="NCBIfam" id="TIGR00229">
    <property type="entry name" value="sensory_box"/>
    <property type="match status" value="1"/>
</dbReference>
<protein>
    <submittedName>
        <fullName evidence="9">PAS domain S-box-containing protein</fullName>
    </submittedName>
    <submittedName>
        <fullName evidence="8">PAS modulated sigma54 specific transcriptional regulator</fullName>
    </submittedName>
</protein>
<dbReference type="PANTHER" id="PTHR32071">
    <property type="entry name" value="TRANSCRIPTIONAL REGULATORY PROTEIN"/>
    <property type="match status" value="1"/>
</dbReference>
<dbReference type="PROSITE" id="PS00676">
    <property type="entry name" value="SIGMA54_INTERACT_2"/>
    <property type="match status" value="1"/>
</dbReference>
<dbReference type="PROSITE" id="PS50045">
    <property type="entry name" value="SIGMA54_INTERACT_4"/>
    <property type="match status" value="1"/>
</dbReference>
<reference evidence="8 10" key="1">
    <citation type="submission" date="2015-07" db="EMBL/GenBank/DDBJ databases">
        <title>Fjat-14205 dsm 2895.</title>
        <authorList>
            <person name="Liu B."/>
            <person name="Wang J."/>
            <person name="Zhu Y."/>
            <person name="Liu G."/>
            <person name="Chen Q."/>
            <person name="Chen Z."/>
            <person name="Lan J."/>
            <person name="Che J."/>
            <person name="Ge C."/>
            <person name="Shi H."/>
            <person name="Pan Z."/>
            <person name="Liu X."/>
        </authorList>
    </citation>
    <scope>NUCLEOTIDE SEQUENCE [LARGE SCALE GENOMIC DNA]</scope>
    <source>
        <strain evidence="8 10">DSM 2895</strain>
    </source>
</reference>
<dbReference type="Gene3D" id="3.40.50.300">
    <property type="entry name" value="P-loop containing nucleotide triphosphate hydrolases"/>
    <property type="match status" value="1"/>
</dbReference>
<evidence type="ECO:0000256" key="1">
    <source>
        <dbReference type="ARBA" id="ARBA00022741"/>
    </source>
</evidence>
<dbReference type="InterPro" id="IPR058031">
    <property type="entry name" value="AAA_lid_NorR"/>
</dbReference>
<dbReference type="SUPFAM" id="SSF52540">
    <property type="entry name" value="P-loop containing nucleoside triphosphate hydrolases"/>
    <property type="match status" value="1"/>
</dbReference>
<dbReference type="InterPro" id="IPR025662">
    <property type="entry name" value="Sigma_54_int_dom_ATP-bd_1"/>
</dbReference>
<evidence type="ECO:0000256" key="3">
    <source>
        <dbReference type="ARBA" id="ARBA00023015"/>
    </source>
</evidence>
<keyword evidence="10" id="KW-1185">Reference proteome</keyword>
<dbReference type="SUPFAM" id="SSF55785">
    <property type="entry name" value="PYP-like sensor domain (PAS domain)"/>
    <property type="match status" value="1"/>
</dbReference>
<evidence type="ECO:0000259" key="6">
    <source>
        <dbReference type="PROSITE" id="PS50045"/>
    </source>
</evidence>